<dbReference type="EMBL" id="JAERRF010000025">
    <property type="protein sequence ID" value="MBL1101112.1"/>
    <property type="molecule type" value="Genomic_DNA"/>
</dbReference>
<comment type="caution">
    <text evidence="3">The sequence shown here is derived from an EMBL/GenBank/DDBJ whole genome shotgun (WGS) entry which is preliminary data.</text>
</comment>
<accession>A0ABS1NLZ4</accession>
<keyword evidence="1" id="KW-0732">Signal</keyword>
<dbReference type="InterPro" id="IPR036415">
    <property type="entry name" value="Lamin_tail_dom_sf"/>
</dbReference>
<dbReference type="SUPFAM" id="SSF74853">
    <property type="entry name" value="Lamin A/C globular tail domain"/>
    <property type="match status" value="1"/>
</dbReference>
<evidence type="ECO:0000256" key="1">
    <source>
        <dbReference type="SAM" id="SignalP"/>
    </source>
</evidence>
<feature type="domain" description="LTD" evidence="2">
    <location>
        <begin position="19"/>
        <end position="147"/>
    </location>
</feature>
<evidence type="ECO:0000313" key="3">
    <source>
        <dbReference type="EMBL" id="MBL1101112.1"/>
    </source>
</evidence>
<dbReference type="Gene3D" id="2.60.40.1260">
    <property type="entry name" value="Lamin Tail domain"/>
    <property type="match status" value="1"/>
</dbReference>
<protein>
    <submittedName>
        <fullName evidence="3">Lamin tail domain-containing protein</fullName>
    </submittedName>
</protein>
<dbReference type="PROSITE" id="PS51841">
    <property type="entry name" value="LTD"/>
    <property type="match status" value="1"/>
</dbReference>
<evidence type="ECO:0000313" key="4">
    <source>
        <dbReference type="Proteomes" id="UP000634229"/>
    </source>
</evidence>
<organism evidence="3 4">
    <name type="scientific">Streptomyces coffeae</name>
    <dbReference type="NCBI Taxonomy" id="621382"/>
    <lineage>
        <taxon>Bacteria</taxon>
        <taxon>Bacillati</taxon>
        <taxon>Actinomycetota</taxon>
        <taxon>Actinomycetes</taxon>
        <taxon>Kitasatosporales</taxon>
        <taxon>Streptomycetaceae</taxon>
        <taxon>Streptomyces</taxon>
    </lineage>
</organism>
<dbReference type="RefSeq" id="WP_201880458.1">
    <property type="nucleotide sequence ID" value="NZ_JAERRF010000025.1"/>
</dbReference>
<dbReference type="InterPro" id="IPR001322">
    <property type="entry name" value="Lamin_tail_dom"/>
</dbReference>
<dbReference type="Proteomes" id="UP000634229">
    <property type="component" value="Unassembled WGS sequence"/>
</dbReference>
<feature type="signal peptide" evidence="1">
    <location>
        <begin position="1"/>
        <end position="27"/>
    </location>
</feature>
<keyword evidence="4" id="KW-1185">Reference proteome</keyword>
<dbReference type="Pfam" id="PF00932">
    <property type="entry name" value="LTD"/>
    <property type="match status" value="1"/>
</dbReference>
<name>A0ABS1NLZ4_9ACTN</name>
<evidence type="ECO:0000259" key="2">
    <source>
        <dbReference type="PROSITE" id="PS51841"/>
    </source>
</evidence>
<reference evidence="3 4" key="1">
    <citation type="submission" date="2021-01" db="EMBL/GenBank/DDBJ databases">
        <title>WGS of actinomycetes isolated from Thailand.</title>
        <authorList>
            <person name="Thawai C."/>
        </authorList>
    </citation>
    <scope>NUCLEOTIDE SEQUENCE [LARGE SCALE GENOMIC DNA]</scope>
    <source>
        <strain evidence="3 4">CA1R205</strain>
    </source>
</reference>
<proteinExistence type="predicted"/>
<feature type="chain" id="PRO_5045755712" evidence="1">
    <location>
        <begin position="28"/>
        <end position="155"/>
    </location>
</feature>
<gene>
    <name evidence="3" type="ORF">JK363_31515</name>
</gene>
<sequence>MTRLTRLAAGSLAATALLGTAALPADAHTGMHHGWRVVIGEVQYNSPGSDDYSRRSLAAEWVTITNTGRQRVDLSGWTLADTARHVYRFEDLTLRGYESVRVRTGSGLDTERDVYQGSRTYIWNNDGDTAILRNDRGRFMDAKSWGRDRKYHHHR</sequence>